<dbReference type="GO" id="GO:0015074">
    <property type="term" value="P:DNA integration"/>
    <property type="evidence" value="ECO:0007669"/>
    <property type="project" value="InterPro"/>
</dbReference>
<evidence type="ECO:0000259" key="2">
    <source>
        <dbReference type="PROSITE" id="PS51898"/>
    </source>
</evidence>
<accession>A0A9R1T946</accession>
<dbReference type="GO" id="GO:0003677">
    <property type="term" value="F:DNA binding"/>
    <property type="evidence" value="ECO:0007669"/>
    <property type="project" value="InterPro"/>
</dbReference>
<evidence type="ECO:0000313" key="3">
    <source>
        <dbReference type="Proteomes" id="UP000694866"/>
    </source>
</evidence>
<dbReference type="InterPro" id="IPR011010">
    <property type="entry name" value="DNA_brk_join_enz"/>
</dbReference>
<dbReference type="OrthoDB" id="7697859at2759"/>
<gene>
    <name evidence="4" type="primary">LOC105268146</name>
</gene>
<dbReference type="GeneID" id="105268146"/>
<organism evidence="3 4">
    <name type="scientific">Fopius arisanus</name>
    <dbReference type="NCBI Taxonomy" id="64838"/>
    <lineage>
        <taxon>Eukaryota</taxon>
        <taxon>Metazoa</taxon>
        <taxon>Ecdysozoa</taxon>
        <taxon>Arthropoda</taxon>
        <taxon>Hexapoda</taxon>
        <taxon>Insecta</taxon>
        <taxon>Pterygota</taxon>
        <taxon>Neoptera</taxon>
        <taxon>Endopterygota</taxon>
        <taxon>Hymenoptera</taxon>
        <taxon>Apocrita</taxon>
        <taxon>Ichneumonoidea</taxon>
        <taxon>Braconidae</taxon>
        <taxon>Opiinae</taxon>
        <taxon>Fopius</taxon>
    </lineage>
</organism>
<dbReference type="Gene3D" id="1.10.443.10">
    <property type="entry name" value="Intergrase catalytic core"/>
    <property type="match status" value="1"/>
</dbReference>
<reference evidence="4" key="1">
    <citation type="submission" date="2025-08" db="UniProtKB">
        <authorList>
            <consortium name="RefSeq"/>
        </authorList>
    </citation>
    <scope>IDENTIFICATION</scope>
    <source>
        <strain evidence="4">USDA-PBARC FA_bdor</strain>
        <tissue evidence="4">Whole organism</tissue>
    </source>
</reference>
<keyword evidence="3" id="KW-1185">Reference proteome</keyword>
<sequence>MKEKNVTRVSETLLLAYSMELSERYAPSTLRATYSMLKSTLRIYDNLDIYPFTQLLAFLKQRGKKHKKKKSKDLTERQVHQFLTFAPDDKWLAVKVALIFGINGACRRQELHDMKMQMLQEEGNYLHVTLPAEVTKSFQGRIFSVTGKWYTTVKKYLDTRPQNCTLDSIFLTYRDGKCTNLPMGINTLGAVPKNIVTYLQLPDAAQYTGHALRRSSATIYCKAGGTLLGLKDLGGWKSDTVAQSYRA</sequence>
<dbReference type="RefSeq" id="XP_011305749.1">
    <property type="nucleotide sequence ID" value="XM_011307447.1"/>
</dbReference>
<name>A0A9R1T946_9HYME</name>
<keyword evidence="1" id="KW-0233">DNA recombination</keyword>
<dbReference type="PROSITE" id="PS51898">
    <property type="entry name" value="TYR_RECOMBINASE"/>
    <property type="match status" value="1"/>
</dbReference>
<proteinExistence type="predicted"/>
<dbReference type="Proteomes" id="UP000694866">
    <property type="component" value="Unplaced"/>
</dbReference>
<dbReference type="KEGG" id="fas:105268146"/>
<feature type="domain" description="Tyr recombinase" evidence="2">
    <location>
        <begin position="69"/>
        <end position="247"/>
    </location>
</feature>
<evidence type="ECO:0000313" key="4">
    <source>
        <dbReference type="RefSeq" id="XP_011305749.1"/>
    </source>
</evidence>
<evidence type="ECO:0000256" key="1">
    <source>
        <dbReference type="ARBA" id="ARBA00023172"/>
    </source>
</evidence>
<protein>
    <recommendedName>
        <fullName evidence="2">Tyr recombinase domain-containing protein</fullName>
    </recommendedName>
</protein>
<dbReference type="InterPro" id="IPR002104">
    <property type="entry name" value="Integrase_catalytic"/>
</dbReference>
<dbReference type="AlphaFoldDB" id="A0A9R1T946"/>
<dbReference type="CDD" id="cd00397">
    <property type="entry name" value="DNA_BRE_C"/>
    <property type="match status" value="1"/>
</dbReference>
<dbReference type="Pfam" id="PF00589">
    <property type="entry name" value="Phage_integrase"/>
    <property type="match status" value="1"/>
</dbReference>
<dbReference type="SUPFAM" id="SSF56349">
    <property type="entry name" value="DNA breaking-rejoining enzymes"/>
    <property type="match status" value="1"/>
</dbReference>
<dbReference type="InterPro" id="IPR013762">
    <property type="entry name" value="Integrase-like_cat_sf"/>
</dbReference>
<dbReference type="GO" id="GO:0006310">
    <property type="term" value="P:DNA recombination"/>
    <property type="evidence" value="ECO:0007669"/>
    <property type="project" value="UniProtKB-KW"/>
</dbReference>